<evidence type="ECO:0000313" key="10">
    <source>
        <dbReference type="Proteomes" id="UP000823618"/>
    </source>
</evidence>
<sequence>MKQKWVPALPTIIVSLLLFLLFLHFFGIRLVIMSSFLTLLFQSRHLQDFRPRELMKTSVLLYLIFFASFFATRNLLLCGIFNFIIPFFVVALLTDKFNPKAYFIYTMEFVFLQLIPISPKDIPTQLCALTVGLIFVIFSLYLYSKIIKRKRHYGTVRKGMKNLSIQLKKIKNKEDVSLDIISLTQMMYHMNQVIYSSRNYTHLANGYGKINYYFMLIFQRFQYFVQHFKPVELLICKEDEQYFEDLSSIFASVEQNMNTIDNFPLNEKLNRFIETRHLSSKKAEEAMKEILSILIYTLSSMTKVSMSRPEKDWKIPSTSNPIKNLRLFTRLDRFQIRFALRLSLVLCVSFLFCFGTKLNHSYWYPMSAFLMLMPYAEESLMKINNRILGTMAGLLIVFIFMDLFHSFTSHIVIILIMTCLMYAAPITSWTMTMYTTCYGMALTTLSLDMKEAIILRLLYVVLAAITTWIANQFLLPNTAESEFKNSVRSLFDIDIQLIRELQKWKTQNMDMDVFRNLIVHSHLISNEIQSYMNTHLTKEEKDFYSQLLPLNQKLVSEMEQLNFYLRHHKDLIDFTNNLLLEQLFANLEDVTKRIYFSYIRNQLTSFVMPSKQLHTYGILDDNLYFNDLAFNCIQSIDQLIYLSKKAPII</sequence>
<name>A0A9D9HZ36_9FIRM</name>
<keyword evidence="2" id="KW-1003">Cell membrane</keyword>
<accession>A0A9D9HZ36</accession>
<dbReference type="EMBL" id="JADIML010000085">
    <property type="protein sequence ID" value="MBO8462891.1"/>
    <property type="molecule type" value="Genomic_DNA"/>
</dbReference>
<reference evidence="9" key="1">
    <citation type="submission" date="2020-10" db="EMBL/GenBank/DDBJ databases">
        <authorList>
            <person name="Gilroy R."/>
        </authorList>
    </citation>
    <scope>NUCLEOTIDE SEQUENCE</scope>
    <source>
        <strain evidence="9">E3-2379</strain>
    </source>
</reference>
<evidence type="ECO:0000256" key="7">
    <source>
        <dbReference type="SAM" id="Phobius"/>
    </source>
</evidence>
<dbReference type="InterPro" id="IPR049453">
    <property type="entry name" value="Memb_transporter_dom"/>
</dbReference>
<feature type="transmembrane region" description="Helical" evidence="7">
    <location>
        <begin position="338"/>
        <end position="356"/>
    </location>
</feature>
<proteinExistence type="inferred from homology"/>
<evidence type="ECO:0000313" key="9">
    <source>
        <dbReference type="EMBL" id="MBO8462891.1"/>
    </source>
</evidence>
<evidence type="ECO:0000256" key="2">
    <source>
        <dbReference type="ARBA" id="ARBA00022475"/>
    </source>
</evidence>
<keyword evidence="4 7" id="KW-1133">Transmembrane helix</keyword>
<gene>
    <name evidence="9" type="ORF">IAC13_03045</name>
</gene>
<protein>
    <submittedName>
        <fullName evidence="9">FUSC family protein</fullName>
    </submittedName>
</protein>
<feature type="transmembrane region" description="Helical" evidence="7">
    <location>
        <begin position="123"/>
        <end position="143"/>
    </location>
</feature>
<dbReference type="PANTHER" id="PTHR30509:SF9">
    <property type="entry name" value="MULTIDRUG RESISTANCE PROTEIN MDTO"/>
    <property type="match status" value="1"/>
</dbReference>
<dbReference type="Pfam" id="PF13515">
    <property type="entry name" value="FUSC_2"/>
    <property type="match status" value="1"/>
</dbReference>
<evidence type="ECO:0000259" key="8">
    <source>
        <dbReference type="Pfam" id="PF13515"/>
    </source>
</evidence>
<feature type="transmembrane region" description="Helical" evidence="7">
    <location>
        <begin position="411"/>
        <end position="432"/>
    </location>
</feature>
<feature type="transmembrane region" description="Helical" evidence="7">
    <location>
        <begin position="53"/>
        <end position="70"/>
    </location>
</feature>
<evidence type="ECO:0000256" key="6">
    <source>
        <dbReference type="ARBA" id="ARBA00043993"/>
    </source>
</evidence>
<evidence type="ECO:0000256" key="4">
    <source>
        <dbReference type="ARBA" id="ARBA00022989"/>
    </source>
</evidence>
<comment type="similarity">
    <text evidence="6">Belongs to the YccS/YhfK family.</text>
</comment>
<feature type="transmembrane region" description="Helical" evidence="7">
    <location>
        <begin position="387"/>
        <end position="405"/>
    </location>
</feature>
<evidence type="ECO:0000256" key="3">
    <source>
        <dbReference type="ARBA" id="ARBA00022692"/>
    </source>
</evidence>
<dbReference type="GO" id="GO:0005886">
    <property type="term" value="C:plasma membrane"/>
    <property type="evidence" value="ECO:0007669"/>
    <property type="project" value="UniProtKB-SubCell"/>
</dbReference>
<reference evidence="9" key="2">
    <citation type="journal article" date="2021" name="PeerJ">
        <title>Extensive microbial diversity within the chicken gut microbiome revealed by metagenomics and culture.</title>
        <authorList>
            <person name="Gilroy R."/>
            <person name="Ravi A."/>
            <person name="Getino M."/>
            <person name="Pursley I."/>
            <person name="Horton D.L."/>
            <person name="Alikhan N.F."/>
            <person name="Baker D."/>
            <person name="Gharbi K."/>
            <person name="Hall N."/>
            <person name="Watson M."/>
            <person name="Adriaenssens E.M."/>
            <person name="Foster-Nyarko E."/>
            <person name="Jarju S."/>
            <person name="Secka A."/>
            <person name="Antonio M."/>
            <person name="Oren A."/>
            <person name="Chaudhuri R.R."/>
            <person name="La Ragione R."/>
            <person name="Hildebrand F."/>
            <person name="Pallen M.J."/>
        </authorList>
    </citation>
    <scope>NUCLEOTIDE SEQUENCE</scope>
    <source>
        <strain evidence="9">E3-2379</strain>
    </source>
</reference>
<feature type="transmembrane region" description="Helical" evidence="7">
    <location>
        <begin position="12"/>
        <end position="41"/>
    </location>
</feature>
<comment type="caution">
    <text evidence="9">The sequence shown here is derived from an EMBL/GenBank/DDBJ whole genome shotgun (WGS) entry which is preliminary data.</text>
</comment>
<evidence type="ECO:0000256" key="1">
    <source>
        <dbReference type="ARBA" id="ARBA00004651"/>
    </source>
</evidence>
<keyword evidence="5 7" id="KW-0472">Membrane</keyword>
<comment type="subcellular location">
    <subcellularLocation>
        <location evidence="1">Cell membrane</location>
        <topology evidence="1">Multi-pass membrane protein</topology>
    </subcellularLocation>
</comment>
<organism evidence="9 10">
    <name type="scientific">Candidatus Scybalomonas excrementavium</name>
    <dbReference type="NCBI Taxonomy" id="2840943"/>
    <lineage>
        <taxon>Bacteria</taxon>
        <taxon>Bacillati</taxon>
        <taxon>Bacillota</taxon>
        <taxon>Clostridia</taxon>
        <taxon>Lachnospirales</taxon>
        <taxon>Lachnospiraceae</taxon>
        <taxon>Lachnospiraceae incertae sedis</taxon>
        <taxon>Candidatus Scybalomonas</taxon>
    </lineage>
</organism>
<evidence type="ECO:0000256" key="5">
    <source>
        <dbReference type="ARBA" id="ARBA00023136"/>
    </source>
</evidence>
<keyword evidence="3 7" id="KW-0812">Transmembrane</keyword>
<feature type="domain" description="Integral membrane bound transporter" evidence="8">
    <location>
        <begin position="350"/>
        <end position="469"/>
    </location>
</feature>
<feature type="transmembrane region" description="Helical" evidence="7">
    <location>
        <begin position="453"/>
        <end position="475"/>
    </location>
</feature>
<dbReference type="Proteomes" id="UP000823618">
    <property type="component" value="Unassembled WGS sequence"/>
</dbReference>
<dbReference type="AlphaFoldDB" id="A0A9D9HZ36"/>
<dbReference type="PANTHER" id="PTHR30509">
    <property type="entry name" value="P-HYDROXYBENZOIC ACID EFFLUX PUMP SUBUNIT-RELATED"/>
    <property type="match status" value="1"/>
</dbReference>